<comment type="catalytic activity">
    <reaction evidence="1">
        <text>O-phospho-L-threonyl-[protein] + H2O = L-threonyl-[protein] + phosphate</text>
        <dbReference type="Rhea" id="RHEA:47004"/>
        <dbReference type="Rhea" id="RHEA-COMP:11060"/>
        <dbReference type="Rhea" id="RHEA-COMP:11605"/>
        <dbReference type="ChEBI" id="CHEBI:15377"/>
        <dbReference type="ChEBI" id="CHEBI:30013"/>
        <dbReference type="ChEBI" id="CHEBI:43474"/>
        <dbReference type="ChEBI" id="CHEBI:61977"/>
        <dbReference type="EC" id="3.1.3.16"/>
    </reaction>
</comment>
<dbReference type="Proteomes" id="UP000887574">
    <property type="component" value="Unplaced"/>
</dbReference>
<dbReference type="GO" id="GO:0005634">
    <property type="term" value="C:nucleus"/>
    <property type="evidence" value="ECO:0007669"/>
    <property type="project" value="TreeGrafter"/>
</dbReference>
<dbReference type="Pfam" id="PF00149">
    <property type="entry name" value="Metallophos"/>
    <property type="match status" value="1"/>
</dbReference>
<dbReference type="SUPFAM" id="SSF56300">
    <property type="entry name" value="Metallo-dependent phosphatases"/>
    <property type="match status" value="1"/>
</dbReference>
<dbReference type="GO" id="GO:0004722">
    <property type="term" value="F:protein serine/threonine phosphatase activity"/>
    <property type="evidence" value="ECO:0007669"/>
    <property type="project" value="UniProtKB-EC"/>
</dbReference>
<accession>A0A915EBC2</accession>
<evidence type="ECO:0000256" key="1">
    <source>
        <dbReference type="RuleBase" id="RU004273"/>
    </source>
</evidence>
<dbReference type="WBParaSite" id="jg4355">
    <property type="protein sequence ID" value="jg4355"/>
    <property type="gene ID" value="jg4355"/>
</dbReference>
<dbReference type="InterPro" id="IPR004843">
    <property type="entry name" value="Calcineurin-like_PHP"/>
</dbReference>
<evidence type="ECO:0000313" key="3">
    <source>
        <dbReference type="Proteomes" id="UP000887574"/>
    </source>
</evidence>
<dbReference type="PANTHER" id="PTHR11668">
    <property type="entry name" value="SERINE/THREONINE PROTEIN PHOSPHATASE"/>
    <property type="match status" value="1"/>
</dbReference>
<reference evidence="4" key="1">
    <citation type="submission" date="2022-11" db="UniProtKB">
        <authorList>
            <consortium name="WormBaseParasite"/>
        </authorList>
    </citation>
    <scope>IDENTIFICATION</scope>
</reference>
<sequence>MSSSKEWSLCTKDKVFLERLIFRLMNWNPPGISIGRIKFVESIVNKSELIHLCRLAVKSFSQQSSFLKIPKESLPITICADLHGHFFDLRRIMNASGLPPGQSWLFLGDYVDRAKFGVETFCLLIAFKVRYPNKCFMLRGNHEDHNTNMVYGFFDECIEKYGDFDQHLAFLSFVNVFNHMPVIARVGDRILAMHGGLSPELNDKTDFVKLLKPSFVPAKGLMCDLLWSDPDGDKAGWSTSNRSVSLWYDQTVVKEFCRKQFVELIVRGHQVKGEWRKRGYNFMAEGNLVTLFSAPNYGRFSNTGAVLNISKEVS</sequence>
<organism evidence="3 4">
    <name type="scientific">Ditylenchus dipsaci</name>
    <dbReference type="NCBI Taxonomy" id="166011"/>
    <lineage>
        <taxon>Eukaryota</taxon>
        <taxon>Metazoa</taxon>
        <taxon>Ecdysozoa</taxon>
        <taxon>Nematoda</taxon>
        <taxon>Chromadorea</taxon>
        <taxon>Rhabditida</taxon>
        <taxon>Tylenchina</taxon>
        <taxon>Tylenchomorpha</taxon>
        <taxon>Sphaerularioidea</taxon>
        <taxon>Anguinidae</taxon>
        <taxon>Anguininae</taxon>
        <taxon>Ditylenchus</taxon>
    </lineage>
</organism>
<dbReference type="InterPro" id="IPR050341">
    <property type="entry name" value="PP1_catalytic_subunit"/>
</dbReference>
<dbReference type="SMART" id="SM00156">
    <property type="entry name" value="PP2Ac"/>
    <property type="match status" value="1"/>
</dbReference>
<dbReference type="InterPro" id="IPR006186">
    <property type="entry name" value="Ser/Thr-sp_prot-phosphatase"/>
</dbReference>
<evidence type="ECO:0000313" key="4">
    <source>
        <dbReference type="WBParaSite" id="jg4355"/>
    </source>
</evidence>
<keyword evidence="1" id="KW-0378">Hydrolase</keyword>
<dbReference type="Gene3D" id="3.60.21.10">
    <property type="match status" value="1"/>
</dbReference>
<name>A0A915EBC2_9BILA</name>
<dbReference type="InterPro" id="IPR029052">
    <property type="entry name" value="Metallo-depent_PP-like"/>
</dbReference>
<feature type="domain" description="Serine/threonine specific protein phosphatases" evidence="2">
    <location>
        <begin position="138"/>
        <end position="143"/>
    </location>
</feature>
<dbReference type="AlphaFoldDB" id="A0A915EBC2"/>
<dbReference type="PANTHER" id="PTHR11668:SF516">
    <property type="entry name" value="SERINE_THREONINE SPECIFIC PROTEIN PHOSPHATASES DOMAIN-CONTAINING PROTEIN"/>
    <property type="match status" value="1"/>
</dbReference>
<protein>
    <recommendedName>
        <fullName evidence="1">Serine/threonine-protein phosphatase</fullName>
        <ecNumber evidence="1">3.1.3.16</ecNumber>
    </recommendedName>
</protein>
<dbReference type="PROSITE" id="PS00125">
    <property type="entry name" value="SER_THR_PHOSPHATASE"/>
    <property type="match status" value="1"/>
</dbReference>
<evidence type="ECO:0000259" key="2">
    <source>
        <dbReference type="PROSITE" id="PS00125"/>
    </source>
</evidence>
<keyword evidence="3" id="KW-1185">Reference proteome</keyword>
<dbReference type="EC" id="3.1.3.16" evidence="1"/>
<proteinExistence type="inferred from homology"/>
<dbReference type="GO" id="GO:0005737">
    <property type="term" value="C:cytoplasm"/>
    <property type="evidence" value="ECO:0007669"/>
    <property type="project" value="TreeGrafter"/>
</dbReference>
<dbReference type="PRINTS" id="PR00114">
    <property type="entry name" value="STPHPHTASE"/>
</dbReference>
<comment type="similarity">
    <text evidence="1">Belongs to the PPP phosphatase family.</text>
</comment>